<evidence type="ECO:0000313" key="1">
    <source>
        <dbReference type="EMBL" id="MEP0815527.1"/>
    </source>
</evidence>
<name>A0ABV0J177_9CYAN</name>
<organism evidence="1 2">
    <name type="scientific">Trichocoleus desertorum GB2-A4</name>
    <dbReference type="NCBI Taxonomy" id="2933944"/>
    <lineage>
        <taxon>Bacteria</taxon>
        <taxon>Bacillati</taxon>
        <taxon>Cyanobacteriota</taxon>
        <taxon>Cyanophyceae</taxon>
        <taxon>Leptolyngbyales</taxon>
        <taxon>Trichocoleusaceae</taxon>
        <taxon>Trichocoleus</taxon>
    </lineage>
</organism>
<protein>
    <submittedName>
        <fullName evidence="1">Uncharacterized protein</fullName>
    </submittedName>
</protein>
<keyword evidence="2" id="KW-1185">Reference proteome</keyword>
<evidence type="ECO:0000313" key="2">
    <source>
        <dbReference type="Proteomes" id="UP001464891"/>
    </source>
</evidence>
<accession>A0ABV0J177</accession>
<dbReference type="RefSeq" id="WP_190431080.1">
    <property type="nucleotide sequence ID" value="NZ_JAMPKM010000001.1"/>
</dbReference>
<proteinExistence type="predicted"/>
<sequence length="203" mass="23041">MSHFLALVLIPPDATAIETEVAKLLKPYYSELTVAPYKEYLNQVAVAREVERLQQLPKQAIAKLAEDWEVAQDDLEAMAKYELDWFEDEIAGVDEKGSYRLTTINPLGKWDSYRFIQEESRESGAPLPYPCLVSTLPPVVPYALVTPDGQWHEIGMDAGIKAFARQLRGEIIPSQDETAWDLEVERLLQQYPNYLAIALDCHC</sequence>
<comment type="caution">
    <text evidence="1">The sequence shown here is derived from an EMBL/GenBank/DDBJ whole genome shotgun (WGS) entry which is preliminary data.</text>
</comment>
<dbReference type="Proteomes" id="UP001464891">
    <property type="component" value="Unassembled WGS sequence"/>
</dbReference>
<reference evidence="1 2" key="1">
    <citation type="submission" date="2022-04" db="EMBL/GenBank/DDBJ databases">
        <title>Positive selection, recombination, and allopatry shape intraspecific diversity of widespread and dominant cyanobacteria.</title>
        <authorList>
            <person name="Wei J."/>
            <person name="Shu W."/>
            <person name="Hu C."/>
        </authorList>
    </citation>
    <scope>NUCLEOTIDE SEQUENCE [LARGE SCALE GENOMIC DNA]</scope>
    <source>
        <strain evidence="1 2">GB2-A4</strain>
    </source>
</reference>
<gene>
    <name evidence="1" type="ORF">NC998_00280</name>
</gene>
<dbReference type="EMBL" id="JAMPKM010000001">
    <property type="protein sequence ID" value="MEP0815527.1"/>
    <property type="molecule type" value="Genomic_DNA"/>
</dbReference>